<proteinExistence type="predicted"/>
<accession>A0ABT1GY33</accession>
<keyword evidence="2" id="KW-1185">Reference proteome</keyword>
<gene>
    <name evidence="1" type="ORF">LX12_000960</name>
</gene>
<comment type="caution">
    <text evidence="1">The sequence shown here is derived from an EMBL/GenBank/DDBJ whole genome shotgun (WGS) entry which is preliminary data.</text>
</comment>
<dbReference type="Proteomes" id="UP001205740">
    <property type="component" value="Unassembled WGS sequence"/>
</dbReference>
<sequence>MRGTGDPMGTPRTITETTLGAWVFTASGRRRDMLSDIADGRTRIESRCVADNYRSAMMRRGQRALLWLSGPADGPTPRGVWGLGWISGPTSTDANGQLVVPTDITVLDPDDVVRATDLREIPGLSRMEVLRVPAASNPSWVDVDQLDALQRRLPAWPPQP</sequence>
<protein>
    <recommendedName>
        <fullName evidence="3">EVE domain-containing protein</fullName>
    </recommendedName>
</protein>
<evidence type="ECO:0008006" key="3">
    <source>
        <dbReference type="Google" id="ProtNLM"/>
    </source>
</evidence>
<organism evidence="1 2">
    <name type="scientific">Williamsia serinedens</name>
    <dbReference type="NCBI Taxonomy" id="391736"/>
    <lineage>
        <taxon>Bacteria</taxon>
        <taxon>Bacillati</taxon>
        <taxon>Actinomycetota</taxon>
        <taxon>Actinomycetes</taxon>
        <taxon>Mycobacteriales</taxon>
        <taxon>Nocardiaceae</taxon>
        <taxon>Williamsia</taxon>
    </lineage>
</organism>
<dbReference type="SUPFAM" id="SSF88697">
    <property type="entry name" value="PUA domain-like"/>
    <property type="match status" value="1"/>
</dbReference>
<reference evidence="1 2" key="1">
    <citation type="submission" date="2022-06" db="EMBL/GenBank/DDBJ databases">
        <title>Genomic Encyclopedia of Archaeal and Bacterial Type Strains, Phase II (KMG-II): from individual species to whole genera.</title>
        <authorList>
            <person name="Goeker M."/>
        </authorList>
    </citation>
    <scope>NUCLEOTIDE SEQUENCE [LARGE SCALE GENOMIC DNA]</scope>
    <source>
        <strain evidence="1 2">DSM 45037</strain>
    </source>
</reference>
<evidence type="ECO:0000313" key="2">
    <source>
        <dbReference type="Proteomes" id="UP001205740"/>
    </source>
</evidence>
<evidence type="ECO:0000313" key="1">
    <source>
        <dbReference type="EMBL" id="MCP2159781.1"/>
    </source>
</evidence>
<dbReference type="EMBL" id="JAMTCG010000002">
    <property type="protein sequence ID" value="MCP2159781.1"/>
    <property type="molecule type" value="Genomic_DNA"/>
</dbReference>
<dbReference type="InterPro" id="IPR015947">
    <property type="entry name" value="PUA-like_sf"/>
</dbReference>
<name>A0ABT1GY33_9NOCA</name>